<keyword evidence="3 6" id="KW-0378">Hydrolase</keyword>
<dbReference type="PROSITE" id="PS50240">
    <property type="entry name" value="TRYPSIN_DOM"/>
    <property type="match status" value="1"/>
</dbReference>
<evidence type="ECO:0000256" key="4">
    <source>
        <dbReference type="ARBA" id="ARBA00022825"/>
    </source>
</evidence>
<dbReference type="InterPro" id="IPR009003">
    <property type="entry name" value="Peptidase_S1_PA"/>
</dbReference>
<dbReference type="PROSITE" id="PS00134">
    <property type="entry name" value="TRYPSIN_HIS"/>
    <property type="match status" value="1"/>
</dbReference>
<dbReference type="InterPro" id="IPR001254">
    <property type="entry name" value="Trypsin_dom"/>
</dbReference>
<sequence length="287" mass="31111">MWKTVFLISCLVAAAFCAEELTYEDFKKATPLYLENDPDVQKQFPFLKMEDADTRIVGGEEAVPNSRNYQVGLYIAVGLSLGFCGGSLISTRTVLTAAHCVDGNNAVVTMFFGAHNMPPLASENATQIASSNIILHPLWQRNILLHDIALIILNEPITLSDRIGIVDLPTQLTDSYIGETVLVSGWGRPSDSSNSISPILREVTNEIISNYPCRLAYFGIVSPTHICLSGLNGRGTCNGDSGGPLVVNRTQIGIVSFGSGWGCAHGWPSVFARVTSYINWITANAVW</sequence>
<evidence type="ECO:0000259" key="8">
    <source>
        <dbReference type="PROSITE" id="PS50240"/>
    </source>
</evidence>
<keyword evidence="9" id="KW-1185">Reference proteome</keyword>
<dbReference type="InParanoid" id="A0A6J2YLS3"/>
<feature type="domain" description="Peptidase S1" evidence="8">
    <location>
        <begin position="56"/>
        <end position="286"/>
    </location>
</feature>
<protein>
    <submittedName>
        <fullName evidence="10">Brachyurin-like</fullName>
    </submittedName>
</protein>
<evidence type="ECO:0000256" key="3">
    <source>
        <dbReference type="ARBA" id="ARBA00022801"/>
    </source>
</evidence>
<dbReference type="PANTHER" id="PTHR24276:SF98">
    <property type="entry name" value="FI18310P1-RELATED"/>
    <property type="match status" value="1"/>
</dbReference>
<dbReference type="GeneID" id="115888498"/>
<dbReference type="Proteomes" id="UP000504635">
    <property type="component" value="Unplaced"/>
</dbReference>
<dbReference type="InterPro" id="IPR033116">
    <property type="entry name" value="TRYPSIN_SER"/>
</dbReference>
<dbReference type="CDD" id="cd00190">
    <property type="entry name" value="Tryp_SPc"/>
    <property type="match status" value="1"/>
</dbReference>
<feature type="signal peptide" evidence="7">
    <location>
        <begin position="1"/>
        <end position="17"/>
    </location>
</feature>
<evidence type="ECO:0000256" key="6">
    <source>
        <dbReference type="RuleBase" id="RU363034"/>
    </source>
</evidence>
<accession>A0A6J2YLS3</accession>
<comment type="similarity">
    <text evidence="1">Belongs to the peptidase S1 family.</text>
</comment>
<evidence type="ECO:0000256" key="5">
    <source>
        <dbReference type="ARBA" id="ARBA00023157"/>
    </source>
</evidence>
<keyword evidence="5" id="KW-1015">Disulfide bond</keyword>
<dbReference type="InterPro" id="IPR043504">
    <property type="entry name" value="Peptidase_S1_PA_chymotrypsin"/>
</dbReference>
<dbReference type="PROSITE" id="PS00135">
    <property type="entry name" value="TRYPSIN_SER"/>
    <property type="match status" value="1"/>
</dbReference>
<keyword evidence="4 6" id="KW-0720">Serine protease</keyword>
<dbReference type="GO" id="GO:0006508">
    <property type="term" value="P:proteolysis"/>
    <property type="evidence" value="ECO:0007669"/>
    <property type="project" value="UniProtKB-KW"/>
</dbReference>
<evidence type="ECO:0000256" key="7">
    <source>
        <dbReference type="SAM" id="SignalP"/>
    </source>
</evidence>
<evidence type="ECO:0000256" key="1">
    <source>
        <dbReference type="ARBA" id="ARBA00007664"/>
    </source>
</evidence>
<dbReference type="InterPro" id="IPR018114">
    <property type="entry name" value="TRYPSIN_HIS"/>
</dbReference>
<keyword evidence="7" id="KW-0732">Signal</keyword>
<evidence type="ECO:0000313" key="9">
    <source>
        <dbReference type="Proteomes" id="UP000504635"/>
    </source>
</evidence>
<gene>
    <name evidence="10" type="primary">LOC115888498</name>
</gene>
<dbReference type="SMART" id="SM00020">
    <property type="entry name" value="Tryp_SPc"/>
    <property type="match status" value="1"/>
</dbReference>
<name>A0A6J2YLS3_SITOR</name>
<keyword evidence="2 6" id="KW-0645">Protease</keyword>
<evidence type="ECO:0000313" key="10">
    <source>
        <dbReference type="RefSeq" id="XP_030764109.1"/>
    </source>
</evidence>
<organism evidence="9 10">
    <name type="scientific">Sitophilus oryzae</name>
    <name type="common">Rice weevil</name>
    <name type="synonym">Curculio oryzae</name>
    <dbReference type="NCBI Taxonomy" id="7048"/>
    <lineage>
        <taxon>Eukaryota</taxon>
        <taxon>Metazoa</taxon>
        <taxon>Ecdysozoa</taxon>
        <taxon>Arthropoda</taxon>
        <taxon>Hexapoda</taxon>
        <taxon>Insecta</taxon>
        <taxon>Pterygota</taxon>
        <taxon>Neoptera</taxon>
        <taxon>Endopterygota</taxon>
        <taxon>Coleoptera</taxon>
        <taxon>Polyphaga</taxon>
        <taxon>Cucujiformia</taxon>
        <taxon>Curculionidae</taxon>
        <taxon>Dryophthorinae</taxon>
        <taxon>Sitophilus</taxon>
    </lineage>
</organism>
<dbReference type="Pfam" id="PF00089">
    <property type="entry name" value="Trypsin"/>
    <property type="match status" value="1"/>
</dbReference>
<dbReference type="KEGG" id="soy:115888498"/>
<dbReference type="AlphaFoldDB" id="A0A6J2YLS3"/>
<dbReference type="InterPro" id="IPR050430">
    <property type="entry name" value="Peptidase_S1"/>
</dbReference>
<dbReference type="InterPro" id="IPR001314">
    <property type="entry name" value="Peptidase_S1A"/>
</dbReference>
<dbReference type="GO" id="GO:0004252">
    <property type="term" value="F:serine-type endopeptidase activity"/>
    <property type="evidence" value="ECO:0007669"/>
    <property type="project" value="InterPro"/>
</dbReference>
<proteinExistence type="inferred from homology"/>
<dbReference type="PRINTS" id="PR00722">
    <property type="entry name" value="CHYMOTRYPSIN"/>
</dbReference>
<evidence type="ECO:0000256" key="2">
    <source>
        <dbReference type="ARBA" id="ARBA00022670"/>
    </source>
</evidence>
<dbReference type="SUPFAM" id="SSF50494">
    <property type="entry name" value="Trypsin-like serine proteases"/>
    <property type="match status" value="1"/>
</dbReference>
<reference evidence="10" key="1">
    <citation type="submission" date="2025-08" db="UniProtKB">
        <authorList>
            <consortium name="RefSeq"/>
        </authorList>
    </citation>
    <scope>IDENTIFICATION</scope>
    <source>
        <tissue evidence="10">Gonads</tissue>
    </source>
</reference>
<dbReference type="OrthoDB" id="5565075at2759"/>
<dbReference type="RefSeq" id="XP_030764109.1">
    <property type="nucleotide sequence ID" value="XM_030908249.1"/>
</dbReference>
<dbReference type="FunFam" id="2.40.10.10:FF:000034">
    <property type="entry name" value="Eupolytin"/>
    <property type="match status" value="1"/>
</dbReference>
<dbReference type="PANTHER" id="PTHR24276">
    <property type="entry name" value="POLYSERASE-RELATED"/>
    <property type="match status" value="1"/>
</dbReference>
<dbReference type="Gene3D" id="2.40.10.10">
    <property type="entry name" value="Trypsin-like serine proteases"/>
    <property type="match status" value="2"/>
</dbReference>
<feature type="chain" id="PRO_5026934089" evidence="7">
    <location>
        <begin position="18"/>
        <end position="287"/>
    </location>
</feature>